<evidence type="ECO:0000313" key="3">
    <source>
        <dbReference type="EMBL" id="NVK95988.1"/>
    </source>
</evidence>
<name>A0A850LDM8_9RHOB</name>
<dbReference type="InterPro" id="IPR006016">
    <property type="entry name" value="UspA"/>
</dbReference>
<sequence>MTTKFVVGYDGSAASRRALDFAMERAKAGGASIIVAHVLEWSPYSFLTPTEIEERHKRRAEEMARAETAILAPLKAELAGSGVEIETAIRYGQVADTLCDIATKSGAAQIFIARQGESGLAARVFGSVAGTLAQYAPVPCTIVP</sequence>
<organism evidence="3 4">
    <name type="scientific">Ruegeria pomeroyi</name>
    <dbReference type="NCBI Taxonomy" id="89184"/>
    <lineage>
        <taxon>Bacteria</taxon>
        <taxon>Pseudomonadati</taxon>
        <taxon>Pseudomonadota</taxon>
        <taxon>Alphaproteobacteria</taxon>
        <taxon>Rhodobacterales</taxon>
        <taxon>Roseobacteraceae</taxon>
        <taxon>Ruegeria</taxon>
    </lineage>
</organism>
<dbReference type="Pfam" id="PF00582">
    <property type="entry name" value="Usp"/>
    <property type="match status" value="1"/>
</dbReference>
<dbReference type="PRINTS" id="PR01438">
    <property type="entry name" value="UNVRSLSTRESS"/>
</dbReference>
<dbReference type="EMBL" id="JABXIY010000009">
    <property type="protein sequence ID" value="NVK95988.1"/>
    <property type="molecule type" value="Genomic_DNA"/>
</dbReference>
<evidence type="ECO:0000313" key="4">
    <source>
        <dbReference type="Proteomes" id="UP000565723"/>
    </source>
</evidence>
<dbReference type="InterPro" id="IPR014729">
    <property type="entry name" value="Rossmann-like_a/b/a_fold"/>
</dbReference>
<dbReference type="AlphaFoldDB" id="A0A850LDM8"/>
<evidence type="ECO:0000259" key="2">
    <source>
        <dbReference type="Pfam" id="PF00582"/>
    </source>
</evidence>
<dbReference type="OMA" id="EWSPYSF"/>
<dbReference type="InterPro" id="IPR006015">
    <property type="entry name" value="Universal_stress_UspA"/>
</dbReference>
<protein>
    <submittedName>
        <fullName evidence="3">Universal stress protein</fullName>
    </submittedName>
</protein>
<dbReference type="PANTHER" id="PTHR46268">
    <property type="entry name" value="STRESS RESPONSE PROTEIN NHAX"/>
    <property type="match status" value="1"/>
</dbReference>
<gene>
    <name evidence="3" type="ORF">HW564_03565</name>
</gene>
<evidence type="ECO:0000256" key="1">
    <source>
        <dbReference type="ARBA" id="ARBA00008791"/>
    </source>
</evidence>
<feature type="domain" description="UspA" evidence="2">
    <location>
        <begin position="1"/>
        <end position="144"/>
    </location>
</feature>
<dbReference type="Gene3D" id="3.40.50.620">
    <property type="entry name" value="HUPs"/>
    <property type="match status" value="1"/>
</dbReference>
<comment type="caution">
    <text evidence="3">The sequence shown here is derived from an EMBL/GenBank/DDBJ whole genome shotgun (WGS) entry which is preliminary data.</text>
</comment>
<dbReference type="Proteomes" id="UP000565723">
    <property type="component" value="Unassembled WGS sequence"/>
</dbReference>
<proteinExistence type="inferred from homology"/>
<dbReference type="CDD" id="cd00293">
    <property type="entry name" value="USP-like"/>
    <property type="match status" value="1"/>
</dbReference>
<reference evidence="3 4" key="1">
    <citation type="journal article" date="2020" name="Proc. Natl. Acad. Sci. U.S.A.">
        <title>Ecological drivers of bacterial community assembly in synthetic phycospheres.</title>
        <authorList>
            <person name="Fu H."/>
            <person name="Uchimiya M."/>
            <person name="Gore J."/>
            <person name="Moran M.A."/>
        </authorList>
    </citation>
    <scope>NUCLEOTIDE SEQUENCE [LARGE SCALE GENOMIC DNA]</scope>
    <source>
        <strain evidence="3">HF-Din03</strain>
    </source>
</reference>
<accession>A0A850LDM8</accession>
<comment type="similarity">
    <text evidence="1">Belongs to the universal stress protein A family.</text>
</comment>
<dbReference type="RefSeq" id="WP_011048087.1">
    <property type="nucleotide sequence ID" value="NZ_CP076685.1"/>
</dbReference>
<dbReference type="SUPFAM" id="SSF52402">
    <property type="entry name" value="Adenine nucleotide alpha hydrolases-like"/>
    <property type="match status" value="1"/>
</dbReference>
<dbReference type="PANTHER" id="PTHR46268:SF6">
    <property type="entry name" value="UNIVERSAL STRESS PROTEIN UP12"/>
    <property type="match status" value="1"/>
</dbReference>